<keyword evidence="8" id="KW-1185">Reference proteome</keyword>
<dbReference type="InterPro" id="IPR039421">
    <property type="entry name" value="Type_1_exporter"/>
</dbReference>
<reference evidence="8" key="2">
    <citation type="submission" date="2015-01" db="EMBL/GenBank/DDBJ databases">
        <title>Evolutionary Origins and Diversification of the Mycorrhizal Mutualists.</title>
        <authorList>
            <consortium name="DOE Joint Genome Institute"/>
            <consortium name="Mycorrhizal Genomics Consortium"/>
            <person name="Kohler A."/>
            <person name="Kuo A."/>
            <person name="Nagy L.G."/>
            <person name="Floudas D."/>
            <person name="Copeland A."/>
            <person name="Barry K.W."/>
            <person name="Cichocki N."/>
            <person name="Veneault-Fourrey C."/>
            <person name="LaButti K."/>
            <person name="Lindquist E.A."/>
            <person name="Lipzen A."/>
            <person name="Lundell T."/>
            <person name="Morin E."/>
            <person name="Murat C."/>
            <person name="Riley R."/>
            <person name="Ohm R."/>
            <person name="Sun H."/>
            <person name="Tunlid A."/>
            <person name="Henrissat B."/>
            <person name="Grigoriev I.V."/>
            <person name="Hibbett D.S."/>
            <person name="Martin F."/>
        </authorList>
    </citation>
    <scope>NUCLEOTIDE SEQUENCE [LARGE SCALE GENOMIC DNA]</scope>
    <source>
        <strain evidence="8">441</strain>
    </source>
</reference>
<gene>
    <name evidence="7" type="ORF">PISMIDRAFT_18962</name>
</gene>
<organism evidence="7 8">
    <name type="scientific">Pisolithus microcarpus 441</name>
    <dbReference type="NCBI Taxonomy" id="765257"/>
    <lineage>
        <taxon>Eukaryota</taxon>
        <taxon>Fungi</taxon>
        <taxon>Dikarya</taxon>
        <taxon>Basidiomycota</taxon>
        <taxon>Agaricomycotina</taxon>
        <taxon>Agaricomycetes</taxon>
        <taxon>Agaricomycetidae</taxon>
        <taxon>Boletales</taxon>
        <taxon>Sclerodermatineae</taxon>
        <taxon>Pisolithaceae</taxon>
        <taxon>Pisolithus</taxon>
    </lineage>
</organism>
<protein>
    <recommendedName>
        <fullName evidence="6">ABC transmembrane type-1 domain-containing protein</fullName>
    </recommendedName>
</protein>
<dbReference type="SUPFAM" id="SSF90123">
    <property type="entry name" value="ABC transporter transmembrane region"/>
    <property type="match status" value="1"/>
</dbReference>
<feature type="transmembrane region" description="Helical" evidence="5">
    <location>
        <begin position="111"/>
        <end position="131"/>
    </location>
</feature>
<dbReference type="PANTHER" id="PTHR43394:SF27">
    <property type="entry name" value="ATP-DEPENDENT TRANSLOCASE ABCB1-LIKE"/>
    <property type="match status" value="1"/>
</dbReference>
<dbReference type="PROSITE" id="PS50929">
    <property type="entry name" value="ABC_TM1F"/>
    <property type="match status" value="1"/>
</dbReference>
<evidence type="ECO:0000256" key="1">
    <source>
        <dbReference type="ARBA" id="ARBA00004141"/>
    </source>
</evidence>
<feature type="transmembrane region" description="Helical" evidence="5">
    <location>
        <begin position="78"/>
        <end position="99"/>
    </location>
</feature>
<evidence type="ECO:0000313" key="7">
    <source>
        <dbReference type="EMBL" id="KIK12116.1"/>
    </source>
</evidence>
<dbReference type="InterPro" id="IPR036640">
    <property type="entry name" value="ABC1_TM_sf"/>
</dbReference>
<feature type="domain" description="ABC transmembrane type-1" evidence="6">
    <location>
        <begin position="26"/>
        <end position="135"/>
    </location>
</feature>
<evidence type="ECO:0000259" key="6">
    <source>
        <dbReference type="PROSITE" id="PS50929"/>
    </source>
</evidence>
<dbReference type="Gene3D" id="1.20.1560.10">
    <property type="entry name" value="ABC transporter type 1, transmembrane domain"/>
    <property type="match status" value="1"/>
</dbReference>
<proteinExistence type="predicted"/>
<dbReference type="GO" id="GO:0005524">
    <property type="term" value="F:ATP binding"/>
    <property type="evidence" value="ECO:0007669"/>
    <property type="project" value="InterPro"/>
</dbReference>
<keyword evidence="2 5" id="KW-0812">Transmembrane</keyword>
<dbReference type="GO" id="GO:0015421">
    <property type="term" value="F:ABC-type oligopeptide transporter activity"/>
    <property type="evidence" value="ECO:0007669"/>
    <property type="project" value="TreeGrafter"/>
</dbReference>
<evidence type="ECO:0000256" key="2">
    <source>
        <dbReference type="ARBA" id="ARBA00022692"/>
    </source>
</evidence>
<evidence type="ECO:0000313" key="8">
    <source>
        <dbReference type="Proteomes" id="UP000054018"/>
    </source>
</evidence>
<name>A0A0C9Y530_9AGAM</name>
<evidence type="ECO:0000256" key="5">
    <source>
        <dbReference type="SAM" id="Phobius"/>
    </source>
</evidence>
<dbReference type="STRING" id="765257.A0A0C9Y530"/>
<dbReference type="GO" id="GO:0090374">
    <property type="term" value="P:oligopeptide export from mitochondrion"/>
    <property type="evidence" value="ECO:0007669"/>
    <property type="project" value="TreeGrafter"/>
</dbReference>
<evidence type="ECO:0000256" key="3">
    <source>
        <dbReference type="ARBA" id="ARBA00022989"/>
    </source>
</evidence>
<accession>A0A0C9Y530</accession>
<comment type="subcellular location">
    <subcellularLocation>
        <location evidence="1">Membrane</location>
        <topology evidence="1">Multi-pass membrane protein</topology>
    </subcellularLocation>
</comment>
<keyword evidence="4 5" id="KW-0472">Membrane</keyword>
<evidence type="ECO:0000256" key="4">
    <source>
        <dbReference type="ARBA" id="ARBA00023136"/>
    </source>
</evidence>
<dbReference type="Proteomes" id="UP000054018">
    <property type="component" value="Unassembled WGS sequence"/>
</dbReference>
<sequence length="150" mass="16025">MPTPKLHLTCPGSCNCVAVLNSIGERAALQYVAESGTVVEEVVSTVLTAQAFGSQEALGSLFDEKIHSMQTLNRKSSIWHGCGLGVLFFFLYSAYALAFDFGTTLINGGHATAGQVVNVFMAILTGSYSIVKMAPDARGKRIRHVTNQVV</sequence>
<dbReference type="Pfam" id="PF00664">
    <property type="entry name" value="ABC_membrane"/>
    <property type="match status" value="1"/>
</dbReference>
<dbReference type="PANTHER" id="PTHR43394">
    <property type="entry name" value="ATP-DEPENDENT PERMEASE MDL1, MITOCHONDRIAL"/>
    <property type="match status" value="1"/>
</dbReference>
<reference evidence="7 8" key="1">
    <citation type="submission" date="2014-04" db="EMBL/GenBank/DDBJ databases">
        <authorList>
            <consortium name="DOE Joint Genome Institute"/>
            <person name="Kuo A."/>
            <person name="Kohler A."/>
            <person name="Costa M.D."/>
            <person name="Nagy L.G."/>
            <person name="Floudas D."/>
            <person name="Copeland A."/>
            <person name="Barry K.W."/>
            <person name="Cichocki N."/>
            <person name="Veneault-Fourrey C."/>
            <person name="LaButti K."/>
            <person name="Lindquist E.A."/>
            <person name="Lipzen A."/>
            <person name="Lundell T."/>
            <person name="Morin E."/>
            <person name="Murat C."/>
            <person name="Sun H."/>
            <person name="Tunlid A."/>
            <person name="Henrissat B."/>
            <person name="Grigoriev I.V."/>
            <person name="Hibbett D.S."/>
            <person name="Martin F."/>
            <person name="Nordberg H.P."/>
            <person name="Cantor M.N."/>
            <person name="Hua S.X."/>
        </authorList>
    </citation>
    <scope>NUCLEOTIDE SEQUENCE [LARGE SCALE GENOMIC DNA]</scope>
    <source>
        <strain evidence="7 8">441</strain>
    </source>
</reference>
<keyword evidence="3 5" id="KW-1133">Transmembrane helix</keyword>
<dbReference type="HOGENOM" id="CLU_1741316_0_0_1"/>
<dbReference type="GO" id="GO:0005743">
    <property type="term" value="C:mitochondrial inner membrane"/>
    <property type="evidence" value="ECO:0007669"/>
    <property type="project" value="TreeGrafter"/>
</dbReference>
<dbReference type="EMBL" id="KN834115">
    <property type="protein sequence ID" value="KIK12116.1"/>
    <property type="molecule type" value="Genomic_DNA"/>
</dbReference>
<dbReference type="InterPro" id="IPR011527">
    <property type="entry name" value="ABC1_TM_dom"/>
</dbReference>
<dbReference type="AlphaFoldDB" id="A0A0C9Y530"/>